<comment type="subcellular location">
    <subcellularLocation>
        <location evidence="1">Cell inner membrane</location>
        <topology evidence="1">Multi-pass membrane protein</topology>
    </subcellularLocation>
    <subcellularLocation>
        <location evidence="8">Cell membrane</location>
        <topology evidence="8">Multi-pass membrane protein</topology>
    </subcellularLocation>
</comment>
<evidence type="ECO:0000259" key="9">
    <source>
        <dbReference type="PROSITE" id="PS50928"/>
    </source>
</evidence>
<reference evidence="10 11" key="1">
    <citation type="submission" date="2016-11" db="EMBL/GenBank/DDBJ databases">
        <authorList>
            <person name="Jaros S."/>
            <person name="Januszkiewicz K."/>
            <person name="Wedrychowicz H."/>
        </authorList>
    </citation>
    <scope>NUCLEOTIDE SEQUENCE [LARGE SCALE GENOMIC DNA]</scope>
    <source>
        <strain evidence="10 11">GAS138</strain>
    </source>
</reference>
<evidence type="ECO:0000256" key="3">
    <source>
        <dbReference type="ARBA" id="ARBA00022475"/>
    </source>
</evidence>
<evidence type="ECO:0000313" key="10">
    <source>
        <dbReference type="EMBL" id="SHI16378.1"/>
    </source>
</evidence>
<feature type="transmembrane region" description="Helical" evidence="8">
    <location>
        <begin position="103"/>
        <end position="127"/>
    </location>
</feature>
<keyword evidence="3" id="KW-1003">Cell membrane</keyword>
<dbReference type="InterPro" id="IPR000515">
    <property type="entry name" value="MetI-like"/>
</dbReference>
<dbReference type="Proteomes" id="UP000189796">
    <property type="component" value="Chromosome I"/>
</dbReference>
<evidence type="ECO:0000313" key="11">
    <source>
        <dbReference type="Proteomes" id="UP000189796"/>
    </source>
</evidence>
<keyword evidence="6 8" id="KW-1133">Transmembrane helix</keyword>
<evidence type="ECO:0000256" key="2">
    <source>
        <dbReference type="ARBA" id="ARBA00022448"/>
    </source>
</evidence>
<gene>
    <name evidence="10" type="ORF">SAMN05443248_8891</name>
</gene>
<dbReference type="CDD" id="cd06261">
    <property type="entry name" value="TM_PBP2"/>
    <property type="match status" value="1"/>
</dbReference>
<evidence type="ECO:0000256" key="7">
    <source>
        <dbReference type="ARBA" id="ARBA00023136"/>
    </source>
</evidence>
<feature type="transmembrane region" description="Helical" evidence="8">
    <location>
        <begin position="12"/>
        <end position="37"/>
    </location>
</feature>
<keyword evidence="5 8" id="KW-0812">Transmembrane</keyword>
<proteinExistence type="inferred from homology"/>
<dbReference type="GO" id="GO:0055085">
    <property type="term" value="P:transmembrane transport"/>
    <property type="evidence" value="ECO:0007669"/>
    <property type="project" value="InterPro"/>
</dbReference>
<evidence type="ECO:0000256" key="6">
    <source>
        <dbReference type="ARBA" id="ARBA00022989"/>
    </source>
</evidence>
<feature type="transmembrane region" description="Helical" evidence="8">
    <location>
        <begin position="190"/>
        <end position="211"/>
    </location>
</feature>
<evidence type="ECO:0000256" key="8">
    <source>
        <dbReference type="RuleBase" id="RU363032"/>
    </source>
</evidence>
<organism evidence="10 11">
    <name type="scientific">Bradyrhizobium erythrophlei</name>
    <dbReference type="NCBI Taxonomy" id="1437360"/>
    <lineage>
        <taxon>Bacteria</taxon>
        <taxon>Pseudomonadati</taxon>
        <taxon>Pseudomonadota</taxon>
        <taxon>Alphaproteobacteria</taxon>
        <taxon>Hyphomicrobiales</taxon>
        <taxon>Nitrobacteraceae</taxon>
        <taxon>Bradyrhizobium</taxon>
    </lineage>
</organism>
<accession>A0A1M5YX13</accession>
<dbReference type="OrthoDB" id="9782004at2"/>
<dbReference type="EMBL" id="LT670817">
    <property type="protein sequence ID" value="SHI16378.1"/>
    <property type="molecule type" value="Genomic_DNA"/>
</dbReference>
<comment type="similarity">
    <text evidence="8">Belongs to the binding-protein-dependent transport system permease family.</text>
</comment>
<keyword evidence="4" id="KW-0997">Cell inner membrane</keyword>
<keyword evidence="7 8" id="KW-0472">Membrane</keyword>
<evidence type="ECO:0000256" key="1">
    <source>
        <dbReference type="ARBA" id="ARBA00004429"/>
    </source>
</evidence>
<feature type="transmembrane region" description="Helical" evidence="8">
    <location>
        <begin position="68"/>
        <end position="91"/>
    </location>
</feature>
<feature type="transmembrane region" description="Helical" evidence="8">
    <location>
        <begin position="147"/>
        <end position="169"/>
    </location>
</feature>
<name>A0A1M5YX13_9BRAD</name>
<dbReference type="SUPFAM" id="SSF161098">
    <property type="entry name" value="MetI-like"/>
    <property type="match status" value="1"/>
</dbReference>
<protein>
    <submittedName>
        <fullName evidence="10">Putative spermidine/putrescine transport system permease protein</fullName>
    </submittedName>
</protein>
<sequence length="272" mass="29842">MTGVGHIKFLRRIYVVFVWLVILFVLLPLATTIWVAFFSNKILSFPPEGYTAAWFVQAWNLVDFRNGFILSLEVAVSASVLALCLGVPAALAIGRYQFRGRELINTVLMSPLMIPAIVSGSAIYLFYIDVQILSDIQLAATFYGLTLAHTLIAIPWVLRLLVASLAGLNPAIEEASLSLGASRLVTFFRITLPVIRPGITAGALFGFIASFGDLEKSLLLVGPGRITLPIAMINYLEYRTDPTIMAVATIQILVIATALFISDRYVRLGRTF</sequence>
<dbReference type="PANTHER" id="PTHR43357:SF4">
    <property type="entry name" value="INNER MEMBRANE ABC TRANSPORTER PERMEASE PROTEIN YDCV"/>
    <property type="match status" value="1"/>
</dbReference>
<dbReference type="PANTHER" id="PTHR43357">
    <property type="entry name" value="INNER MEMBRANE ABC TRANSPORTER PERMEASE PROTEIN YDCV"/>
    <property type="match status" value="1"/>
</dbReference>
<dbReference type="PROSITE" id="PS50928">
    <property type="entry name" value="ABC_TM1"/>
    <property type="match status" value="1"/>
</dbReference>
<evidence type="ECO:0000256" key="4">
    <source>
        <dbReference type="ARBA" id="ARBA00022519"/>
    </source>
</evidence>
<dbReference type="RefSeq" id="WP_079606831.1">
    <property type="nucleotide sequence ID" value="NZ_LT670817.1"/>
</dbReference>
<dbReference type="AlphaFoldDB" id="A0A1M5YX13"/>
<keyword evidence="2 8" id="KW-0813">Transport</keyword>
<dbReference type="GO" id="GO:0005886">
    <property type="term" value="C:plasma membrane"/>
    <property type="evidence" value="ECO:0007669"/>
    <property type="project" value="UniProtKB-SubCell"/>
</dbReference>
<dbReference type="InterPro" id="IPR035906">
    <property type="entry name" value="MetI-like_sf"/>
</dbReference>
<dbReference type="Pfam" id="PF00528">
    <property type="entry name" value="BPD_transp_1"/>
    <property type="match status" value="1"/>
</dbReference>
<dbReference type="Gene3D" id="1.10.3720.10">
    <property type="entry name" value="MetI-like"/>
    <property type="match status" value="1"/>
</dbReference>
<feature type="transmembrane region" description="Helical" evidence="8">
    <location>
        <begin position="243"/>
        <end position="262"/>
    </location>
</feature>
<feature type="domain" description="ABC transmembrane type-1" evidence="9">
    <location>
        <begin position="68"/>
        <end position="262"/>
    </location>
</feature>
<evidence type="ECO:0000256" key="5">
    <source>
        <dbReference type="ARBA" id="ARBA00022692"/>
    </source>
</evidence>